<dbReference type="Gene3D" id="3.10.450.490">
    <property type="match status" value="1"/>
</dbReference>
<dbReference type="Pfam" id="PF01447">
    <property type="entry name" value="Peptidase_M4"/>
    <property type="match status" value="1"/>
</dbReference>
<keyword evidence="3" id="KW-0645">Protease</keyword>
<sequence length="758" mass="80943">MPSIITGNFGTKQGSGLTADDIHNVVAAIAPIFRANVDQLAFKNAQVDGQGDEHFRFTQQKNGRPVLGGDLTVHVRNGVAYSANGTVRDDLDAPTAAKISADRAIEIAKSQYPTITDIAGTAKEGDLVYLRGIDRLDLVYNVTVTGTKADQTPINDSVYVNASDGRILLSVPHVYTAKNRELHDAQNTQTLPGALVRVEGGDPHSDVVVNNNYDRLGTTWDAYKELFNRDSFDNNGAKLVSTVHYGVQYVNAFWNSTQMVYGDGDGVNASNLANSLDVTAHELTHAVTEKTSNLTYSGESGGLNESMSDIFGNVVEWYRDGKVVSANTWLVGEDIWTPNIPGDALRYMDDPAKDGDSLDWYPDYSSGVDVHYSSGISNLAFYLLSQGGKHPRNKSQNVVTGIGVAKAAQVFYRANTTLFQPSTNFEQAKALTIQAATDLGYSTDEVAAVDNAWKAVGVGIPEPEPASTLLTNGVPVENIGGAAQSKTYYRLEVPAGQNLTISISGVSGQTTGDADLYTKFGIWPKTNRYDCRPYKTGNNEECKVEGTQGGVYWILLHGYSAFTKVTLTAKYEAPPPPGRLVINEVEYDEVGSTDKQEFIEILNVGGLPVNLADHKLYLVDGEGSTGDTLYSIVDLSTAGTLNPGQYLVVGDADVAVPAGAKKITFHGLYNQIENGNPDGVAIATSTTLVDVLSYGGLITTAPLPGVGNVSLVEGARTTAKDSNTVVRSLSRLPNGTDTNNAASDWKATPNVTPGAANN</sequence>
<feature type="region of interest" description="Disordered" evidence="10">
    <location>
        <begin position="729"/>
        <end position="758"/>
    </location>
</feature>
<dbReference type="InterPro" id="IPR013856">
    <property type="entry name" value="Peptidase_M4_domain"/>
</dbReference>
<evidence type="ECO:0000256" key="9">
    <source>
        <dbReference type="ARBA" id="ARBA00023145"/>
    </source>
</evidence>
<gene>
    <name evidence="12" type="ORF">LVJ94_45455</name>
</gene>
<dbReference type="CDD" id="cd09597">
    <property type="entry name" value="M4_TLP"/>
    <property type="match status" value="1"/>
</dbReference>
<dbReference type="Pfam" id="PF02868">
    <property type="entry name" value="Peptidase_M4_C"/>
    <property type="match status" value="1"/>
</dbReference>
<dbReference type="InterPro" id="IPR007280">
    <property type="entry name" value="Peptidase_C_arc/bac"/>
</dbReference>
<feature type="compositionally biased region" description="Polar residues" evidence="10">
    <location>
        <begin position="749"/>
        <end position="758"/>
    </location>
</feature>
<proteinExistence type="inferred from homology"/>
<keyword evidence="5" id="KW-0732">Signal</keyword>
<dbReference type="InterPro" id="IPR050728">
    <property type="entry name" value="Zinc_Metalloprotease_M4"/>
</dbReference>
<keyword evidence="4" id="KW-0479">Metal-binding</keyword>
<dbReference type="InterPro" id="IPR001322">
    <property type="entry name" value="Lamin_tail_dom"/>
</dbReference>
<dbReference type="Gene3D" id="3.10.170.10">
    <property type="match status" value="1"/>
</dbReference>
<dbReference type="InterPro" id="IPR011096">
    <property type="entry name" value="FTP_domain"/>
</dbReference>
<comment type="similarity">
    <text evidence="2">Belongs to the peptidase M4 family.</text>
</comment>
<keyword evidence="8" id="KW-0482">Metalloprotease</keyword>
<dbReference type="RefSeq" id="WP_394833777.1">
    <property type="nucleotide sequence ID" value="NZ_CP089929.1"/>
</dbReference>
<dbReference type="Gene3D" id="2.60.120.380">
    <property type="match status" value="1"/>
</dbReference>
<evidence type="ECO:0000313" key="12">
    <source>
        <dbReference type="EMBL" id="WXB04142.1"/>
    </source>
</evidence>
<evidence type="ECO:0000256" key="6">
    <source>
        <dbReference type="ARBA" id="ARBA00022801"/>
    </source>
</evidence>
<reference evidence="12" key="1">
    <citation type="submission" date="2021-12" db="EMBL/GenBank/DDBJ databases">
        <title>Discovery of the Pendulisporaceae a myxobacterial family with distinct sporulation behavior and unique specialized metabolism.</title>
        <authorList>
            <person name="Garcia R."/>
            <person name="Popoff A."/>
            <person name="Bader C.D."/>
            <person name="Loehr J."/>
            <person name="Walesch S."/>
            <person name="Walt C."/>
            <person name="Boldt J."/>
            <person name="Bunk B."/>
            <person name="Haeckl F.J.F.P.J."/>
            <person name="Gunesch A.P."/>
            <person name="Birkelbach J."/>
            <person name="Nuebel U."/>
            <person name="Pietschmann T."/>
            <person name="Bach T."/>
            <person name="Mueller R."/>
        </authorList>
    </citation>
    <scope>NUCLEOTIDE SEQUENCE</scope>
    <source>
        <strain evidence="12">MSr11367</strain>
    </source>
</reference>
<evidence type="ECO:0000256" key="2">
    <source>
        <dbReference type="ARBA" id="ARBA00009388"/>
    </source>
</evidence>
<evidence type="ECO:0000256" key="10">
    <source>
        <dbReference type="SAM" id="MobiDB-lite"/>
    </source>
</evidence>
<accession>A0ABZ2L068</accession>
<feature type="compositionally biased region" description="Polar residues" evidence="10">
    <location>
        <begin position="729"/>
        <end position="742"/>
    </location>
</feature>
<dbReference type="InterPro" id="IPR001570">
    <property type="entry name" value="Peptidase_M4_C_domain"/>
</dbReference>
<evidence type="ECO:0000256" key="3">
    <source>
        <dbReference type="ARBA" id="ARBA00022670"/>
    </source>
</evidence>
<dbReference type="Pfam" id="PF04151">
    <property type="entry name" value="PPC"/>
    <property type="match status" value="1"/>
</dbReference>
<comment type="cofactor">
    <cofactor evidence="1">
        <name>Zn(2+)</name>
        <dbReference type="ChEBI" id="CHEBI:29105"/>
    </cofactor>
</comment>
<dbReference type="Proteomes" id="UP001374803">
    <property type="component" value="Chromosome"/>
</dbReference>
<organism evidence="12 13">
    <name type="scientific">Pendulispora rubella</name>
    <dbReference type="NCBI Taxonomy" id="2741070"/>
    <lineage>
        <taxon>Bacteria</taxon>
        <taxon>Pseudomonadati</taxon>
        <taxon>Myxococcota</taxon>
        <taxon>Myxococcia</taxon>
        <taxon>Myxococcales</taxon>
        <taxon>Sorangiineae</taxon>
        <taxon>Pendulisporaceae</taxon>
        <taxon>Pendulispora</taxon>
    </lineage>
</organism>
<dbReference type="PANTHER" id="PTHR33794">
    <property type="entry name" value="BACILLOLYSIN"/>
    <property type="match status" value="1"/>
</dbReference>
<dbReference type="InterPro" id="IPR025711">
    <property type="entry name" value="PepSY"/>
</dbReference>
<keyword evidence="9" id="KW-0865">Zymogen</keyword>
<evidence type="ECO:0000313" key="13">
    <source>
        <dbReference type="Proteomes" id="UP001374803"/>
    </source>
</evidence>
<dbReference type="SUPFAM" id="SSF89260">
    <property type="entry name" value="Collagen-binding domain"/>
    <property type="match status" value="1"/>
</dbReference>
<dbReference type="PRINTS" id="PR00730">
    <property type="entry name" value="THERMOLYSIN"/>
</dbReference>
<dbReference type="Gene3D" id="1.10.390.10">
    <property type="entry name" value="Neutral Protease Domain 2"/>
    <property type="match status" value="1"/>
</dbReference>
<dbReference type="EMBL" id="CP089983">
    <property type="protein sequence ID" value="WXB04142.1"/>
    <property type="molecule type" value="Genomic_DNA"/>
</dbReference>
<evidence type="ECO:0000259" key="11">
    <source>
        <dbReference type="PROSITE" id="PS51841"/>
    </source>
</evidence>
<evidence type="ECO:0000256" key="7">
    <source>
        <dbReference type="ARBA" id="ARBA00022833"/>
    </source>
</evidence>
<dbReference type="Pfam" id="PF00932">
    <property type="entry name" value="LTD"/>
    <property type="match status" value="1"/>
</dbReference>
<dbReference type="InterPro" id="IPR023612">
    <property type="entry name" value="Peptidase_M4"/>
</dbReference>
<dbReference type="PROSITE" id="PS51841">
    <property type="entry name" value="LTD"/>
    <property type="match status" value="1"/>
</dbReference>
<evidence type="ECO:0000256" key="4">
    <source>
        <dbReference type="ARBA" id="ARBA00022723"/>
    </source>
</evidence>
<evidence type="ECO:0000256" key="5">
    <source>
        <dbReference type="ARBA" id="ARBA00022729"/>
    </source>
</evidence>
<evidence type="ECO:0000256" key="1">
    <source>
        <dbReference type="ARBA" id="ARBA00001947"/>
    </source>
</evidence>
<evidence type="ECO:0000256" key="8">
    <source>
        <dbReference type="ARBA" id="ARBA00023049"/>
    </source>
</evidence>
<dbReference type="Pfam" id="PF07504">
    <property type="entry name" value="FTP"/>
    <property type="match status" value="1"/>
</dbReference>
<dbReference type="SUPFAM" id="SSF55486">
    <property type="entry name" value="Metalloproteases ('zincins'), catalytic domain"/>
    <property type="match status" value="1"/>
</dbReference>
<protein>
    <submittedName>
        <fullName evidence="12">M4 family metallopeptidase</fullName>
    </submittedName>
</protein>
<dbReference type="Pfam" id="PF03413">
    <property type="entry name" value="PepSY"/>
    <property type="match status" value="1"/>
</dbReference>
<dbReference type="InterPro" id="IPR027268">
    <property type="entry name" value="Peptidase_M4/M1_CTD_sf"/>
</dbReference>
<keyword evidence="13" id="KW-1185">Reference proteome</keyword>
<name>A0ABZ2L068_9BACT</name>
<keyword evidence="7" id="KW-0862">Zinc</keyword>
<keyword evidence="6" id="KW-0378">Hydrolase</keyword>
<feature type="domain" description="LTD" evidence="11">
    <location>
        <begin position="568"/>
        <end position="690"/>
    </location>
</feature>
<dbReference type="PANTHER" id="PTHR33794:SF1">
    <property type="entry name" value="BACILLOLYSIN"/>
    <property type="match status" value="1"/>
</dbReference>